<gene>
    <name evidence="1" type="ORF">CJ030_MR1G027483</name>
</gene>
<reference evidence="1 2" key="1">
    <citation type="journal article" date="2019" name="Plant Biotechnol. J.">
        <title>The red bayberry genome and genetic basis of sex determination.</title>
        <authorList>
            <person name="Jia H.M."/>
            <person name="Jia H.J."/>
            <person name="Cai Q.L."/>
            <person name="Wang Y."/>
            <person name="Zhao H.B."/>
            <person name="Yang W.F."/>
            <person name="Wang G.Y."/>
            <person name="Li Y.H."/>
            <person name="Zhan D.L."/>
            <person name="Shen Y.T."/>
            <person name="Niu Q.F."/>
            <person name="Chang L."/>
            <person name="Qiu J."/>
            <person name="Zhao L."/>
            <person name="Xie H.B."/>
            <person name="Fu W.Y."/>
            <person name="Jin J."/>
            <person name="Li X.W."/>
            <person name="Jiao Y."/>
            <person name="Zhou C.C."/>
            <person name="Tu T."/>
            <person name="Chai C.Y."/>
            <person name="Gao J.L."/>
            <person name="Fan L.J."/>
            <person name="van de Weg E."/>
            <person name="Wang J.Y."/>
            <person name="Gao Z.S."/>
        </authorList>
    </citation>
    <scope>NUCLEOTIDE SEQUENCE [LARGE SCALE GENOMIC DNA]</scope>
    <source>
        <tissue evidence="1">Leaves</tissue>
    </source>
</reference>
<dbReference type="GO" id="GO:0007346">
    <property type="term" value="P:regulation of mitotic cell cycle"/>
    <property type="evidence" value="ECO:0007669"/>
    <property type="project" value="InterPro"/>
</dbReference>
<evidence type="ECO:0008006" key="3">
    <source>
        <dbReference type="Google" id="ProtNLM"/>
    </source>
</evidence>
<dbReference type="PANTHER" id="PTHR35125">
    <property type="entry name" value="NEURON NAVIGATOR 1-LIKE-RELATED"/>
    <property type="match status" value="1"/>
</dbReference>
<keyword evidence="2" id="KW-1185">Reference proteome</keyword>
<dbReference type="EMBL" id="RXIC02000019">
    <property type="protein sequence ID" value="KAB1226634.1"/>
    <property type="molecule type" value="Genomic_DNA"/>
</dbReference>
<protein>
    <recommendedName>
        <fullName evidence="3">Protein PATRONUS 2</fullName>
    </recommendedName>
</protein>
<sequence length="183" mass="20923">MKSSKAAPKKGGLGFRGRKALNDIANKSSFHHEASSRKNNFRKEEKVLHDHKKCIEAQQKTVDTFYLDLVRPGRGIGPKFMDPKNLEDSVCTAGPQDSKETELLLTMYFSLHNCQFVIYHDLESPRCYPEPAELPMAEFTDWLSFPTEWISPPCSPMHWDSPSLSTLPWESEVVDFTLKQECD</sequence>
<comment type="caution">
    <text evidence="1">The sequence shown here is derived from an EMBL/GenBank/DDBJ whole genome shotgun (WGS) entry which is preliminary data.</text>
</comment>
<dbReference type="InterPro" id="IPR039326">
    <property type="entry name" value="Patronus"/>
</dbReference>
<accession>A0A6A1WN88</accession>
<evidence type="ECO:0000313" key="1">
    <source>
        <dbReference type="EMBL" id="KAB1226634.1"/>
    </source>
</evidence>
<dbReference type="OrthoDB" id="1916925at2759"/>
<proteinExistence type="predicted"/>
<dbReference type="Proteomes" id="UP000516437">
    <property type="component" value="Chromosome 1"/>
</dbReference>
<dbReference type="AlphaFoldDB" id="A0A6A1WN88"/>
<evidence type="ECO:0000313" key="2">
    <source>
        <dbReference type="Proteomes" id="UP000516437"/>
    </source>
</evidence>
<name>A0A6A1WN88_9ROSI</name>
<organism evidence="1 2">
    <name type="scientific">Morella rubra</name>
    <name type="common">Chinese bayberry</name>
    <dbReference type="NCBI Taxonomy" id="262757"/>
    <lineage>
        <taxon>Eukaryota</taxon>
        <taxon>Viridiplantae</taxon>
        <taxon>Streptophyta</taxon>
        <taxon>Embryophyta</taxon>
        <taxon>Tracheophyta</taxon>
        <taxon>Spermatophyta</taxon>
        <taxon>Magnoliopsida</taxon>
        <taxon>eudicotyledons</taxon>
        <taxon>Gunneridae</taxon>
        <taxon>Pentapetalae</taxon>
        <taxon>rosids</taxon>
        <taxon>fabids</taxon>
        <taxon>Fagales</taxon>
        <taxon>Myricaceae</taxon>
        <taxon>Morella</taxon>
    </lineage>
</organism>
<dbReference type="PANTHER" id="PTHR35125:SF1">
    <property type="entry name" value="PROTEIN PATRONUS 2"/>
    <property type="match status" value="1"/>
</dbReference>